<feature type="transmembrane region" description="Helical" evidence="5">
    <location>
        <begin position="102"/>
        <end position="130"/>
    </location>
</feature>
<keyword evidence="5" id="KW-0813">Transport</keyword>
<proteinExistence type="inferred from homology"/>
<comment type="subcellular location">
    <subcellularLocation>
        <location evidence="5">Cell membrane</location>
        <topology evidence="5">Multi-pass membrane protein</topology>
    </subcellularLocation>
    <subcellularLocation>
        <location evidence="1">Membrane</location>
        <topology evidence="1">Multi-pass membrane protein</topology>
    </subcellularLocation>
</comment>
<sequence>MSQSLSADASIFARRNAAHIRQIPEKLIDVTLQPIMFVLLFAYVFGGVIDVPGSNYREYLIGGILVQSLAFGMMGPGTAIATDLREGVIERFRSLPVSRAAYLIGHLVSEVGASLIALTILTGSGLLVGWRPHEDVLHVAGGFGLLILFSITMIWIGTLLGLISRSADGVQGLIFMTIFPLTFLSNAFVPAEGLPAALETFSNYNPVSTVVSAVRTLFGNATATPDGAPWTLQHPVVSAVGSCLLLLAIVVPLTLARYRARTTD</sequence>
<gene>
    <name evidence="7" type="primary">drrB_3</name>
    <name evidence="7" type="ORF">DSM112329_04469</name>
</gene>
<dbReference type="InterPro" id="IPR051784">
    <property type="entry name" value="Nod_factor_ABC_transporter"/>
</dbReference>
<evidence type="ECO:0000256" key="3">
    <source>
        <dbReference type="ARBA" id="ARBA00022989"/>
    </source>
</evidence>
<evidence type="ECO:0000313" key="7">
    <source>
        <dbReference type="EMBL" id="XAY07584.1"/>
    </source>
</evidence>
<evidence type="ECO:0000259" key="6">
    <source>
        <dbReference type="PROSITE" id="PS51012"/>
    </source>
</evidence>
<dbReference type="PANTHER" id="PTHR43229">
    <property type="entry name" value="NODULATION PROTEIN J"/>
    <property type="match status" value="1"/>
</dbReference>
<comment type="similarity">
    <text evidence="5">Belongs to the ABC-2 integral membrane protein family.</text>
</comment>
<name>A0AAU7B0Z1_9ACTN</name>
<dbReference type="GO" id="GO:0043190">
    <property type="term" value="C:ATP-binding cassette (ABC) transporter complex"/>
    <property type="evidence" value="ECO:0007669"/>
    <property type="project" value="InterPro"/>
</dbReference>
<reference evidence="7" key="1">
    <citation type="submission" date="2022-12" db="EMBL/GenBank/DDBJ databases">
        <title>Paraconexibacter alkalitolerans sp. nov. and Baekduia alba sp. nov., isolated from soil and emended description of the genera Paraconexibacter (Chun et al., 2020) and Baekduia (An et al., 2020).</title>
        <authorList>
            <person name="Vieira S."/>
            <person name="Huber K.J."/>
            <person name="Geppert A."/>
            <person name="Wolf J."/>
            <person name="Neumann-Schaal M."/>
            <person name="Muesken M."/>
            <person name="Overmann J."/>
        </authorList>
    </citation>
    <scope>NUCLEOTIDE SEQUENCE</scope>
    <source>
        <strain evidence="7">AEG42_29</strain>
    </source>
</reference>
<dbReference type="KEGG" id="parq:DSM112329_04469"/>
<dbReference type="PROSITE" id="PS51012">
    <property type="entry name" value="ABC_TM2"/>
    <property type="match status" value="1"/>
</dbReference>
<dbReference type="GO" id="GO:0140359">
    <property type="term" value="F:ABC-type transporter activity"/>
    <property type="evidence" value="ECO:0007669"/>
    <property type="project" value="InterPro"/>
</dbReference>
<keyword evidence="2 5" id="KW-0812">Transmembrane</keyword>
<keyword evidence="4 5" id="KW-0472">Membrane</keyword>
<dbReference type="PANTHER" id="PTHR43229:SF2">
    <property type="entry name" value="NODULATION PROTEIN J"/>
    <property type="match status" value="1"/>
</dbReference>
<feature type="transmembrane region" description="Helical" evidence="5">
    <location>
        <begin position="170"/>
        <end position="189"/>
    </location>
</feature>
<feature type="transmembrane region" description="Helical" evidence="5">
    <location>
        <begin position="30"/>
        <end position="49"/>
    </location>
</feature>
<feature type="domain" description="ABC transmembrane type-2" evidence="6">
    <location>
        <begin position="25"/>
        <end position="261"/>
    </location>
</feature>
<evidence type="ECO:0000256" key="5">
    <source>
        <dbReference type="RuleBase" id="RU361157"/>
    </source>
</evidence>
<evidence type="ECO:0000256" key="2">
    <source>
        <dbReference type="ARBA" id="ARBA00022692"/>
    </source>
</evidence>
<dbReference type="RefSeq" id="WP_354698775.1">
    <property type="nucleotide sequence ID" value="NZ_CP114014.1"/>
</dbReference>
<dbReference type="InterPro" id="IPR000412">
    <property type="entry name" value="ABC_2_transport"/>
</dbReference>
<evidence type="ECO:0000256" key="1">
    <source>
        <dbReference type="ARBA" id="ARBA00004141"/>
    </source>
</evidence>
<protein>
    <recommendedName>
        <fullName evidence="5">Transport permease protein</fullName>
    </recommendedName>
</protein>
<dbReference type="InterPro" id="IPR013525">
    <property type="entry name" value="ABC2_TM"/>
</dbReference>
<evidence type="ECO:0000256" key="4">
    <source>
        <dbReference type="ARBA" id="ARBA00023136"/>
    </source>
</evidence>
<dbReference type="Pfam" id="PF01061">
    <property type="entry name" value="ABC2_membrane"/>
    <property type="match status" value="1"/>
</dbReference>
<feature type="transmembrane region" description="Helical" evidence="5">
    <location>
        <begin position="61"/>
        <end position="81"/>
    </location>
</feature>
<keyword evidence="5" id="KW-1003">Cell membrane</keyword>
<feature type="transmembrane region" description="Helical" evidence="5">
    <location>
        <begin position="136"/>
        <end position="163"/>
    </location>
</feature>
<dbReference type="InterPro" id="IPR047817">
    <property type="entry name" value="ABC2_TM_bact-type"/>
</dbReference>
<feature type="transmembrane region" description="Helical" evidence="5">
    <location>
        <begin position="236"/>
        <end position="256"/>
    </location>
</feature>
<keyword evidence="3 5" id="KW-1133">Transmembrane helix</keyword>
<dbReference type="EMBL" id="CP114014">
    <property type="protein sequence ID" value="XAY07584.1"/>
    <property type="molecule type" value="Genomic_DNA"/>
</dbReference>
<organism evidence="7">
    <name type="scientific">Paraconexibacter sp. AEG42_29</name>
    <dbReference type="NCBI Taxonomy" id="2997339"/>
    <lineage>
        <taxon>Bacteria</taxon>
        <taxon>Bacillati</taxon>
        <taxon>Actinomycetota</taxon>
        <taxon>Thermoleophilia</taxon>
        <taxon>Solirubrobacterales</taxon>
        <taxon>Paraconexibacteraceae</taxon>
        <taxon>Paraconexibacter</taxon>
    </lineage>
</organism>
<dbReference type="AlphaFoldDB" id="A0AAU7B0Z1"/>
<dbReference type="PIRSF" id="PIRSF006648">
    <property type="entry name" value="DrrB"/>
    <property type="match status" value="1"/>
</dbReference>
<accession>A0AAU7B0Z1</accession>